<dbReference type="Pfam" id="PF13376">
    <property type="entry name" value="OmdA"/>
    <property type="match status" value="1"/>
</dbReference>
<name>A0ABS7GDF3_9BACT</name>
<sequence length="159" mass="18088">MSVKVTFDAVIMQHNGMNAGYVVFPYDVQELFGVKGQVKVKALIDGKVSYRGSLARMSMPCHTLGITQAVRKELGKDLGDTIHIELEQDLTPREVPLTDEVIALFIQYPEAENFYNKLSYTDKKEYMVWITSAKKEETKQNRLKLMIEKLLGGKKVTEK</sequence>
<proteinExistence type="predicted"/>
<gene>
    <name evidence="1" type="ORF">K1Y79_15295</name>
</gene>
<dbReference type="RefSeq" id="WP_220251042.1">
    <property type="nucleotide sequence ID" value="NZ_JAICCF010000003.1"/>
</dbReference>
<dbReference type="SUPFAM" id="SSF141694">
    <property type="entry name" value="AF2212/PG0164-like"/>
    <property type="match status" value="1"/>
</dbReference>
<protein>
    <submittedName>
        <fullName evidence="1">YdeI/OmpD-associated family protein</fullName>
    </submittedName>
</protein>
<organism evidence="1 2">
    <name type="scientific">Chitinophaga rhizophila</name>
    <dbReference type="NCBI Taxonomy" id="2866212"/>
    <lineage>
        <taxon>Bacteria</taxon>
        <taxon>Pseudomonadati</taxon>
        <taxon>Bacteroidota</taxon>
        <taxon>Chitinophagia</taxon>
        <taxon>Chitinophagales</taxon>
        <taxon>Chitinophagaceae</taxon>
        <taxon>Chitinophaga</taxon>
    </lineage>
</organism>
<dbReference type="Gene3D" id="2.40.30.100">
    <property type="entry name" value="AF2212/PG0164-like"/>
    <property type="match status" value="1"/>
</dbReference>
<dbReference type="EMBL" id="JAICCF010000003">
    <property type="protein sequence ID" value="MBW8685704.1"/>
    <property type="molecule type" value="Genomic_DNA"/>
</dbReference>
<dbReference type="InterPro" id="IPR015018">
    <property type="entry name" value="DUF1905"/>
</dbReference>
<dbReference type="Proteomes" id="UP000812961">
    <property type="component" value="Unassembled WGS sequence"/>
</dbReference>
<evidence type="ECO:0000313" key="1">
    <source>
        <dbReference type="EMBL" id="MBW8685704.1"/>
    </source>
</evidence>
<dbReference type="InterPro" id="IPR037079">
    <property type="entry name" value="AF2212/PG0164-like_sf"/>
</dbReference>
<evidence type="ECO:0000313" key="2">
    <source>
        <dbReference type="Proteomes" id="UP000812961"/>
    </source>
</evidence>
<dbReference type="Pfam" id="PF08922">
    <property type="entry name" value="DUF1905"/>
    <property type="match status" value="1"/>
</dbReference>
<accession>A0ABS7GDF3</accession>
<reference evidence="1 2" key="1">
    <citation type="submission" date="2021-08" db="EMBL/GenBank/DDBJ databases">
        <title>The genome sequence of Chitinophaga sp. B61.</title>
        <authorList>
            <person name="Zhang X."/>
        </authorList>
    </citation>
    <scope>NUCLEOTIDE SEQUENCE [LARGE SCALE GENOMIC DNA]</scope>
    <source>
        <strain evidence="1 2">B61</strain>
    </source>
</reference>
<keyword evidence="2" id="KW-1185">Reference proteome</keyword>
<comment type="caution">
    <text evidence="1">The sequence shown here is derived from an EMBL/GenBank/DDBJ whole genome shotgun (WGS) entry which is preliminary data.</text>
</comment>